<dbReference type="SMART" id="SM01394">
    <property type="entry name" value="S_100"/>
    <property type="match status" value="1"/>
</dbReference>
<evidence type="ECO:0000313" key="7">
    <source>
        <dbReference type="Proteomes" id="UP001623348"/>
    </source>
</evidence>
<dbReference type="InterPro" id="IPR018247">
    <property type="entry name" value="EF_Hand_1_Ca_BS"/>
</dbReference>
<evidence type="ECO:0000256" key="4">
    <source>
        <dbReference type="ARBA" id="ARBA00022837"/>
    </source>
</evidence>
<gene>
    <name evidence="6" type="ORF">GRJ2_002857300</name>
</gene>
<dbReference type="PROSITE" id="PS00018">
    <property type="entry name" value="EF_HAND_1"/>
    <property type="match status" value="1"/>
</dbReference>
<dbReference type="SUPFAM" id="SSF47473">
    <property type="entry name" value="EF-hand"/>
    <property type="match status" value="1"/>
</dbReference>
<keyword evidence="4" id="KW-0106">Calcium</keyword>
<feature type="domain" description="EF-hand" evidence="5">
    <location>
        <begin position="109"/>
        <end position="144"/>
    </location>
</feature>
<dbReference type="PROSITE" id="PS00303">
    <property type="entry name" value="S100_CABP"/>
    <property type="match status" value="1"/>
</dbReference>
<dbReference type="PANTHER" id="PTHR11639:SF72">
    <property type="entry name" value="PROTEIN S100-Z"/>
    <property type="match status" value="1"/>
</dbReference>
<accession>A0ABC9Y4D6</accession>
<dbReference type="PROSITE" id="PS50222">
    <property type="entry name" value="EF_HAND_2"/>
    <property type="match status" value="1"/>
</dbReference>
<evidence type="ECO:0000256" key="1">
    <source>
        <dbReference type="ARBA" id="ARBA00007323"/>
    </source>
</evidence>
<dbReference type="InterPro" id="IPR011992">
    <property type="entry name" value="EF-hand-dom_pair"/>
</dbReference>
<dbReference type="FunFam" id="1.10.238.10:FF:000044">
    <property type="entry name" value="Protein S100"/>
    <property type="match status" value="1"/>
</dbReference>
<keyword evidence="3" id="KW-0677">Repeat</keyword>
<dbReference type="InterPro" id="IPR028490">
    <property type="entry name" value="S100Z"/>
</dbReference>
<evidence type="ECO:0000256" key="2">
    <source>
        <dbReference type="ARBA" id="ARBA00022723"/>
    </source>
</evidence>
<dbReference type="PANTHER" id="PTHR11639">
    <property type="entry name" value="S100 CALCIUM-BINDING PROTEIN"/>
    <property type="match status" value="1"/>
</dbReference>
<name>A0ABC9Y4D6_GRUJA</name>
<dbReference type="Proteomes" id="UP001623348">
    <property type="component" value="Unassembled WGS sequence"/>
</dbReference>
<dbReference type="InterPro" id="IPR001751">
    <property type="entry name" value="S100/CaBP7/8-like_CS"/>
</dbReference>
<dbReference type="CDD" id="cd05026">
    <property type="entry name" value="S-100Z"/>
    <property type="match status" value="1"/>
</dbReference>
<reference evidence="6 7" key="1">
    <citation type="submission" date="2024-06" db="EMBL/GenBank/DDBJ databases">
        <title>The draft genome of Grus japonensis, version 3.</title>
        <authorList>
            <person name="Nabeshima K."/>
            <person name="Suzuki S."/>
            <person name="Onuma M."/>
        </authorList>
    </citation>
    <scope>NUCLEOTIDE SEQUENCE [LARGE SCALE GENOMIC DNA]</scope>
    <source>
        <strain evidence="6 7">451A</strain>
    </source>
</reference>
<dbReference type="InterPro" id="IPR013787">
    <property type="entry name" value="S100_Ca-bd_sub"/>
</dbReference>
<dbReference type="SMART" id="SM00054">
    <property type="entry name" value="EFh"/>
    <property type="match status" value="1"/>
</dbReference>
<protein>
    <submittedName>
        <fullName evidence="6">Protein S100-Z</fullName>
    </submittedName>
</protein>
<dbReference type="Pfam" id="PF01023">
    <property type="entry name" value="S_100"/>
    <property type="match status" value="1"/>
</dbReference>
<organism evidence="6 7">
    <name type="scientific">Grus japonensis</name>
    <name type="common">Japanese crane</name>
    <name type="synonym">Red-crowned crane</name>
    <dbReference type="NCBI Taxonomy" id="30415"/>
    <lineage>
        <taxon>Eukaryota</taxon>
        <taxon>Metazoa</taxon>
        <taxon>Chordata</taxon>
        <taxon>Craniata</taxon>
        <taxon>Vertebrata</taxon>
        <taxon>Euteleostomi</taxon>
        <taxon>Archelosauria</taxon>
        <taxon>Archosauria</taxon>
        <taxon>Dinosauria</taxon>
        <taxon>Saurischia</taxon>
        <taxon>Theropoda</taxon>
        <taxon>Coelurosauria</taxon>
        <taxon>Aves</taxon>
        <taxon>Neognathae</taxon>
        <taxon>Neoaves</taxon>
        <taxon>Gruiformes</taxon>
        <taxon>Gruidae</taxon>
        <taxon>Grus</taxon>
    </lineage>
</organism>
<keyword evidence="2" id="KW-0479">Metal-binding</keyword>
<dbReference type="InterPro" id="IPR002048">
    <property type="entry name" value="EF_hand_dom"/>
</dbReference>
<evidence type="ECO:0000256" key="3">
    <source>
        <dbReference type="ARBA" id="ARBA00022737"/>
    </source>
</evidence>
<evidence type="ECO:0000259" key="5">
    <source>
        <dbReference type="PROSITE" id="PS50222"/>
    </source>
</evidence>
<proteinExistence type="inferred from homology"/>
<dbReference type="AlphaFoldDB" id="A0ABC9Y4D6"/>
<evidence type="ECO:0000313" key="6">
    <source>
        <dbReference type="EMBL" id="GAB0203917.1"/>
    </source>
</evidence>
<keyword evidence="7" id="KW-1185">Reference proteome</keyword>
<comment type="similarity">
    <text evidence="1">Belongs to the S-100 family.</text>
</comment>
<sequence>MPAGSKTGPPLAKAKPISASVITYLRRRKTLRERELLQPERGVRRCKKLCRHQALPLTAMSTPLEDAMDTLIRIFHHYSGKEGDRYKLSKGELKELLASELTDFLSGEKDPLLVDKIMKDLDSNKDNEVDFNEFVILVAALTVACNDFFEEQLKREEF</sequence>
<comment type="caution">
    <text evidence="6">The sequence shown here is derived from an EMBL/GenBank/DDBJ whole genome shotgun (WGS) entry which is preliminary data.</text>
</comment>
<dbReference type="Gene3D" id="1.10.238.10">
    <property type="entry name" value="EF-hand"/>
    <property type="match status" value="1"/>
</dbReference>
<dbReference type="EMBL" id="BAAFJT010000040">
    <property type="protein sequence ID" value="GAB0203917.1"/>
    <property type="molecule type" value="Genomic_DNA"/>
</dbReference>
<dbReference type="GO" id="GO:0046872">
    <property type="term" value="F:metal ion binding"/>
    <property type="evidence" value="ECO:0007669"/>
    <property type="project" value="UniProtKB-KW"/>
</dbReference>